<dbReference type="InterPro" id="IPR050772">
    <property type="entry name" value="Hydratase-Decarb/MhpD_sf"/>
</dbReference>
<dbReference type="Pfam" id="PF01557">
    <property type="entry name" value="FAA_hydrolase"/>
    <property type="match status" value="1"/>
</dbReference>
<accession>A0A975XTW3</accession>
<keyword evidence="4" id="KW-1185">Reference proteome</keyword>
<feature type="region of interest" description="Disordered" evidence="1">
    <location>
        <begin position="1"/>
        <end position="29"/>
    </location>
</feature>
<evidence type="ECO:0000259" key="2">
    <source>
        <dbReference type="Pfam" id="PF01557"/>
    </source>
</evidence>
<feature type="domain" description="Fumarylacetoacetase-like C-terminal" evidence="2">
    <location>
        <begin position="99"/>
        <end position="261"/>
    </location>
</feature>
<organism evidence="3 4">
    <name type="scientific">Azospira inquinata</name>
    <dbReference type="NCBI Taxonomy" id="2785627"/>
    <lineage>
        <taxon>Bacteria</taxon>
        <taxon>Pseudomonadati</taxon>
        <taxon>Pseudomonadota</taxon>
        <taxon>Betaproteobacteria</taxon>
        <taxon>Rhodocyclales</taxon>
        <taxon>Rhodocyclaceae</taxon>
        <taxon>Azospira</taxon>
    </lineage>
</organism>
<name>A0A975XTW3_9RHOO</name>
<keyword evidence="3" id="KW-0378">Hydrolase</keyword>
<dbReference type="PANTHER" id="PTHR30143">
    <property type="entry name" value="ACID HYDRATASE"/>
    <property type="match status" value="1"/>
</dbReference>
<reference evidence="3" key="1">
    <citation type="submission" date="2020-11" db="EMBL/GenBank/DDBJ databases">
        <title>Azospira inquinata sp. nov.</title>
        <authorList>
            <person name="Moe W.M."/>
            <person name="Mikes M.C."/>
        </authorList>
    </citation>
    <scope>NUCLEOTIDE SEQUENCE</scope>
    <source>
        <strain evidence="3">Azo-3</strain>
    </source>
</reference>
<dbReference type="GO" id="GO:0005737">
    <property type="term" value="C:cytoplasm"/>
    <property type="evidence" value="ECO:0007669"/>
    <property type="project" value="TreeGrafter"/>
</dbReference>
<dbReference type="AlphaFoldDB" id="A0A975XTW3"/>
<sequence>MMPPTLTALTQELWDRRSQGRTGPKLTELDPGLTLDQAYAIQDQLLAQTLAEGEQLGGRKAGLTSAVKMRQAGVDQPIFGFLAVGWALENGGTLPPGQLIQPRVEGEICFITGAPLAAPDCTPATALNAVAQVALGIEIVDSRYPGYRFDLPSVVADNCSSGAYVLGQGVPLGDLGHPDRLEAEALSLGRNGQPLASGVGADVLGHPAAALATLVRHLAGRGQSLPPASLVFAGAVTPAFDVQAGDTITLSSPRLGQVRCTFGATS</sequence>
<protein>
    <submittedName>
        <fullName evidence="3">Fumarylacetoacetate hydrolase family protein</fullName>
    </submittedName>
</protein>
<gene>
    <name evidence="3" type="ORF">Azoinq_09670</name>
</gene>
<evidence type="ECO:0000313" key="3">
    <source>
        <dbReference type="EMBL" id="QWT48135.1"/>
    </source>
</evidence>
<dbReference type="PANTHER" id="PTHR30143:SF0">
    <property type="entry name" value="2-KETO-4-PENTENOATE HYDRATASE"/>
    <property type="match status" value="1"/>
</dbReference>
<dbReference type="EMBL" id="CP064782">
    <property type="protein sequence ID" value="QWT48135.1"/>
    <property type="molecule type" value="Genomic_DNA"/>
</dbReference>
<dbReference type="Proteomes" id="UP000683428">
    <property type="component" value="Chromosome"/>
</dbReference>
<evidence type="ECO:0000313" key="4">
    <source>
        <dbReference type="Proteomes" id="UP000683428"/>
    </source>
</evidence>
<evidence type="ECO:0000256" key="1">
    <source>
        <dbReference type="SAM" id="MobiDB-lite"/>
    </source>
</evidence>
<dbReference type="RefSeq" id="WP_216129609.1">
    <property type="nucleotide sequence ID" value="NZ_CP064782.1"/>
</dbReference>
<proteinExistence type="predicted"/>
<dbReference type="GO" id="GO:0016787">
    <property type="term" value="F:hydrolase activity"/>
    <property type="evidence" value="ECO:0007669"/>
    <property type="project" value="UniProtKB-KW"/>
</dbReference>
<dbReference type="KEGG" id="aiq:Azoinq_09670"/>
<dbReference type="GO" id="GO:0008684">
    <property type="term" value="F:2-oxopent-4-enoate hydratase activity"/>
    <property type="evidence" value="ECO:0007669"/>
    <property type="project" value="TreeGrafter"/>
</dbReference>
<dbReference type="InterPro" id="IPR011234">
    <property type="entry name" value="Fumarylacetoacetase-like_C"/>
</dbReference>